<dbReference type="Proteomes" id="UP000499080">
    <property type="component" value="Unassembled WGS sequence"/>
</dbReference>
<accession>A0A4Y2B9K1</accession>
<evidence type="ECO:0000313" key="1">
    <source>
        <dbReference type="EMBL" id="GBL88447.1"/>
    </source>
</evidence>
<comment type="caution">
    <text evidence="1">The sequence shown here is derived from an EMBL/GenBank/DDBJ whole genome shotgun (WGS) entry which is preliminary data.</text>
</comment>
<evidence type="ECO:0000313" key="2">
    <source>
        <dbReference type="Proteomes" id="UP000499080"/>
    </source>
</evidence>
<protein>
    <submittedName>
        <fullName evidence="1">Uncharacterized protein</fullName>
    </submittedName>
</protein>
<gene>
    <name evidence="1" type="ORF">AVEN_103084_1</name>
</gene>
<dbReference type="AlphaFoldDB" id="A0A4Y2B9K1"/>
<dbReference type="EMBL" id="BGPR01000059">
    <property type="protein sequence ID" value="GBL88447.1"/>
    <property type="molecule type" value="Genomic_DNA"/>
</dbReference>
<name>A0A4Y2B9K1_ARAVE</name>
<sequence length="91" mass="10112">MMILNPHAITGLQRWTVPRTNTSRAKPDEILIGVEQALRQLMCFGSDYLVIFGPVMTGRGESSEVTSFLQVKADDSIAGDDSQRQRQLMAD</sequence>
<organism evidence="1 2">
    <name type="scientific">Araneus ventricosus</name>
    <name type="common">Orbweaver spider</name>
    <name type="synonym">Epeira ventricosa</name>
    <dbReference type="NCBI Taxonomy" id="182803"/>
    <lineage>
        <taxon>Eukaryota</taxon>
        <taxon>Metazoa</taxon>
        <taxon>Ecdysozoa</taxon>
        <taxon>Arthropoda</taxon>
        <taxon>Chelicerata</taxon>
        <taxon>Arachnida</taxon>
        <taxon>Araneae</taxon>
        <taxon>Araneomorphae</taxon>
        <taxon>Entelegynae</taxon>
        <taxon>Araneoidea</taxon>
        <taxon>Araneidae</taxon>
        <taxon>Araneus</taxon>
    </lineage>
</organism>
<proteinExistence type="predicted"/>
<reference evidence="1 2" key="1">
    <citation type="journal article" date="2019" name="Sci. Rep.">
        <title>Orb-weaving spider Araneus ventricosus genome elucidates the spidroin gene catalogue.</title>
        <authorList>
            <person name="Kono N."/>
            <person name="Nakamura H."/>
            <person name="Ohtoshi R."/>
            <person name="Moran D.A.P."/>
            <person name="Shinohara A."/>
            <person name="Yoshida Y."/>
            <person name="Fujiwara M."/>
            <person name="Mori M."/>
            <person name="Tomita M."/>
            <person name="Arakawa K."/>
        </authorList>
    </citation>
    <scope>NUCLEOTIDE SEQUENCE [LARGE SCALE GENOMIC DNA]</scope>
</reference>
<keyword evidence="2" id="KW-1185">Reference proteome</keyword>